<dbReference type="InterPro" id="IPR032781">
    <property type="entry name" value="ABC_tran_Xtn"/>
</dbReference>
<dbReference type="FunFam" id="3.40.50.300:FF:000011">
    <property type="entry name" value="Putative ABC transporter ATP-binding component"/>
    <property type="match status" value="1"/>
</dbReference>
<dbReference type="SUPFAM" id="SSF52540">
    <property type="entry name" value="P-loop containing nucleoside triphosphate hydrolases"/>
    <property type="match status" value="2"/>
</dbReference>
<protein>
    <submittedName>
        <fullName evidence="6">ATP-binding cassette subfamily F protein 3</fullName>
    </submittedName>
</protein>
<evidence type="ECO:0000313" key="6">
    <source>
        <dbReference type="EMBL" id="TCS60379.1"/>
    </source>
</evidence>
<dbReference type="Gene3D" id="1.10.287.380">
    <property type="entry name" value="Valyl-tRNA synthetase, C-terminal domain"/>
    <property type="match status" value="1"/>
</dbReference>
<dbReference type="AlphaFoldDB" id="A0A4R3J3G6"/>
<dbReference type="PROSITE" id="PS50893">
    <property type="entry name" value="ABC_TRANSPORTER_2"/>
    <property type="match status" value="2"/>
</dbReference>
<dbReference type="InterPro" id="IPR003439">
    <property type="entry name" value="ABC_transporter-like_ATP-bd"/>
</dbReference>
<dbReference type="PANTHER" id="PTHR19211:SF14">
    <property type="entry name" value="ATP-BINDING CASSETTE SUB-FAMILY F MEMBER 1"/>
    <property type="match status" value="1"/>
</dbReference>
<sequence length="678" mass="75265">MPNVTTGVTMGSARYRRNAPGLQGPFDKGQIDDDDAFPTTIPYAKTHTMLHINDITYRISGRILFDQATLAVSPGHKIGLVGRNGAGKSTLFRLINGQLTPDGGSITVRKRARVGQVAQEVPAGADSLLDTVLKADTERSALLHEAETATAPHRIAEIHTRLADIGAHSAPARAASILSGLGFDSADQDRPCSDFSGGWRMRVALAAVLFSQPDLLLLDEPTNHLDLEATLWLENYLANWPGTLLVISHDRTLLNAAVNHIVHLENGKLNRYTGGYDRFENTRREQMAIQSKMQSRQMEQRRHIEQFVERFRYTASKARQAQSRLKMLERMQPIASVAEAKTTTFRFPDPSPLPPPLLALEDASVGYQEGRPILKGLDMRIDMDDRIALLGANGNGKSTLIRLLAGRLKAQTGKVIKSSKLEVGYFAQHQSEELPLSDTPYRHMQRLMEMATETKVRAHLGRFGFSGDKADTQIASLSGGEKARLLFATMSFGAPHIMFLDEPTNHLDVDAREALVTALNDYDGAVILVSHDPHLIELVCERLWIVDQGTCRAYDGDMEDYRRLLLERRRQPKQNADGEPTGRPDKKAERRKRAQARSQSAPLRKAVRDAENVMARLEREKDKTEKRLADPTIYEGTGEDIAALQKELGRIETALSKAENAWLDASDALERAQLTTEA</sequence>
<name>A0A4R3J3G6_9PROT</name>
<dbReference type="FunFam" id="3.40.50.300:FF:001092">
    <property type="entry name" value="ATP-binding cassette sub-family F member 2"/>
    <property type="match status" value="1"/>
</dbReference>
<dbReference type="Pfam" id="PF00005">
    <property type="entry name" value="ABC_tran"/>
    <property type="match status" value="2"/>
</dbReference>
<evidence type="ECO:0000256" key="2">
    <source>
        <dbReference type="ARBA" id="ARBA00022741"/>
    </source>
</evidence>
<dbReference type="CDD" id="cd03221">
    <property type="entry name" value="ABCF_EF-3"/>
    <property type="match status" value="2"/>
</dbReference>
<feature type="region of interest" description="Disordered" evidence="4">
    <location>
        <begin position="1"/>
        <end position="29"/>
    </location>
</feature>
<keyword evidence="2" id="KW-0547">Nucleotide-binding</keyword>
<keyword evidence="3 6" id="KW-0067">ATP-binding</keyword>
<dbReference type="InterPro" id="IPR037118">
    <property type="entry name" value="Val-tRNA_synth_C_sf"/>
</dbReference>
<feature type="domain" description="ABC transporter" evidence="5">
    <location>
        <begin position="358"/>
        <end position="573"/>
    </location>
</feature>
<comment type="caution">
    <text evidence="6">The sequence shown here is derived from an EMBL/GenBank/DDBJ whole genome shotgun (WGS) entry which is preliminary data.</text>
</comment>
<dbReference type="Proteomes" id="UP000295304">
    <property type="component" value="Unassembled WGS sequence"/>
</dbReference>
<dbReference type="PROSITE" id="PS00211">
    <property type="entry name" value="ABC_TRANSPORTER_1"/>
    <property type="match status" value="2"/>
</dbReference>
<feature type="domain" description="ABC transporter" evidence="5">
    <location>
        <begin position="50"/>
        <end position="291"/>
    </location>
</feature>
<reference evidence="6 7" key="1">
    <citation type="submission" date="2019-03" db="EMBL/GenBank/DDBJ databases">
        <title>Genomic Encyclopedia of Type Strains, Phase IV (KMG-IV): sequencing the most valuable type-strain genomes for metagenomic binning, comparative biology and taxonomic classification.</title>
        <authorList>
            <person name="Goeker M."/>
        </authorList>
    </citation>
    <scope>NUCLEOTIDE SEQUENCE [LARGE SCALE GENOMIC DNA]</scope>
    <source>
        <strain evidence="6 7">DSM 101688</strain>
    </source>
</reference>
<dbReference type="PANTHER" id="PTHR19211">
    <property type="entry name" value="ATP-BINDING TRANSPORT PROTEIN-RELATED"/>
    <property type="match status" value="1"/>
</dbReference>
<feature type="region of interest" description="Disordered" evidence="4">
    <location>
        <begin position="567"/>
        <end position="607"/>
    </location>
</feature>
<dbReference type="Gene3D" id="3.40.50.300">
    <property type="entry name" value="P-loop containing nucleotide triphosphate hydrolases"/>
    <property type="match status" value="2"/>
</dbReference>
<evidence type="ECO:0000256" key="3">
    <source>
        <dbReference type="ARBA" id="ARBA00022840"/>
    </source>
</evidence>
<dbReference type="EMBL" id="SLZW01000011">
    <property type="protein sequence ID" value="TCS60379.1"/>
    <property type="molecule type" value="Genomic_DNA"/>
</dbReference>
<dbReference type="GO" id="GO:0003677">
    <property type="term" value="F:DNA binding"/>
    <property type="evidence" value="ECO:0007669"/>
    <property type="project" value="InterPro"/>
</dbReference>
<organism evidence="6 7">
    <name type="scientific">Varunaivibrio sulfuroxidans</name>
    <dbReference type="NCBI Taxonomy" id="1773489"/>
    <lineage>
        <taxon>Bacteria</taxon>
        <taxon>Pseudomonadati</taxon>
        <taxon>Pseudomonadota</taxon>
        <taxon>Alphaproteobacteria</taxon>
        <taxon>Rhodospirillales</taxon>
        <taxon>Magnetovibrionaceae</taxon>
        <taxon>Varunaivibrio</taxon>
    </lineage>
</organism>
<dbReference type="GO" id="GO:0016887">
    <property type="term" value="F:ATP hydrolysis activity"/>
    <property type="evidence" value="ECO:0007669"/>
    <property type="project" value="InterPro"/>
</dbReference>
<gene>
    <name evidence="6" type="ORF">EDD55_11180</name>
</gene>
<evidence type="ECO:0000256" key="4">
    <source>
        <dbReference type="SAM" id="MobiDB-lite"/>
    </source>
</evidence>
<evidence type="ECO:0000256" key="1">
    <source>
        <dbReference type="ARBA" id="ARBA00022737"/>
    </source>
</evidence>
<dbReference type="InterPro" id="IPR032524">
    <property type="entry name" value="ABC_tran_C"/>
</dbReference>
<evidence type="ECO:0000313" key="7">
    <source>
        <dbReference type="Proteomes" id="UP000295304"/>
    </source>
</evidence>
<accession>A0A4R3J3G6</accession>
<keyword evidence="7" id="KW-1185">Reference proteome</keyword>
<proteinExistence type="predicted"/>
<dbReference type="SMART" id="SM00382">
    <property type="entry name" value="AAA"/>
    <property type="match status" value="2"/>
</dbReference>
<evidence type="ECO:0000259" key="5">
    <source>
        <dbReference type="PROSITE" id="PS50893"/>
    </source>
</evidence>
<dbReference type="Pfam" id="PF16326">
    <property type="entry name" value="ABC_tran_CTD"/>
    <property type="match status" value="1"/>
</dbReference>
<dbReference type="Pfam" id="PF12848">
    <property type="entry name" value="ABC_tran_Xtn"/>
    <property type="match status" value="1"/>
</dbReference>
<dbReference type="FunFam" id="3.40.50.300:FF:001197">
    <property type="entry name" value="Putative ATP-binding cassette family ATPase"/>
    <property type="match status" value="1"/>
</dbReference>
<keyword evidence="1" id="KW-0677">Repeat</keyword>
<dbReference type="InterPro" id="IPR017871">
    <property type="entry name" value="ABC_transporter-like_CS"/>
</dbReference>
<dbReference type="InterPro" id="IPR027417">
    <property type="entry name" value="P-loop_NTPase"/>
</dbReference>
<dbReference type="InterPro" id="IPR050611">
    <property type="entry name" value="ABCF"/>
</dbReference>
<dbReference type="InterPro" id="IPR003593">
    <property type="entry name" value="AAA+_ATPase"/>
</dbReference>
<dbReference type="GO" id="GO:0005524">
    <property type="term" value="F:ATP binding"/>
    <property type="evidence" value="ECO:0007669"/>
    <property type="project" value="UniProtKB-KW"/>
</dbReference>